<keyword evidence="2" id="KW-0472">Membrane</keyword>
<keyword evidence="2" id="KW-0812">Transmembrane</keyword>
<feature type="transmembrane region" description="Helical" evidence="2">
    <location>
        <begin position="6"/>
        <end position="25"/>
    </location>
</feature>
<dbReference type="RefSeq" id="WP_160445431.1">
    <property type="nucleotide sequence ID" value="NZ_WTMY01000036.1"/>
</dbReference>
<dbReference type="EMBL" id="WTMY01000036">
    <property type="protein sequence ID" value="MWL45181.1"/>
    <property type="molecule type" value="Genomic_DNA"/>
</dbReference>
<sequence length="147" mass="16496">MRAPVIITWLVVTLLLCGLVGWEAYRKGRESLGREQMMDIIEDNRAAMQEVREAYSDFSRVISIIRILDQQRITEGEQRREAMQKAVQNDECAGAYPPGAVTERLQQHIAHVENQTRLRAGAGSTDKADADPLSGETGDLVPDNRME</sequence>
<evidence type="ECO:0000313" key="3">
    <source>
        <dbReference type="EMBL" id="MWL45181.1"/>
    </source>
</evidence>
<comment type="caution">
    <text evidence="3">The sequence shown here is derived from an EMBL/GenBank/DDBJ whole genome shotgun (WGS) entry which is preliminary data.</text>
</comment>
<name>A0A6L6ZSC6_ECOLX</name>
<feature type="region of interest" description="Disordered" evidence="1">
    <location>
        <begin position="116"/>
        <end position="147"/>
    </location>
</feature>
<organism evidence="3 4">
    <name type="scientific">Escherichia coli</name>
    <dbReference type="NCBI Taxonomy" id="562"/>
    <lineage>
        <taxon>Bacteria</taxon>
        <taxon>Pseudomonadati</taxon>
        <taxon>Pseudomonadota</taxon>
        <taxon>Gammaproteobacteria</taxon>
        <taxon>Enterobacterales</taxon>
        <taxon>Enterobacteriaceae</taxon>
        <taxon>Escherichia</taxon>
    </lineage>
</organism>
<keyword evidence="2" id="KW-1133">Transmembrane helix</keyword>
<evidence type="ECO:0008006" key="5">
    <source>
        <dbReference type="Google" id="ProtNLM"/>
    </source>
</evidence>
<dbReference type="AlphaFoldDB" id="A0A6L6ZSC6"/>
<accession>A0A6L6ZSC6</accession>
<reference evidence="3 4" key="1">
    <citation type="submission" date="2019-12" db="EMBL/GenBank/DDBJ databases">
        <title>Enteriobacteria Tanzani isolates_10432.</title>
        <authorList>
            <person name="Subbiah M."/>
            <person name="Call D."/>
        </authorList>
    </citation>
    <scope>NUCLEOTIDE SEQUENCE [LARGE SCALE GENOMIC DNA]</scope>
    <source>
        <strain evidence="3 4">10432wF6</strain>
    </source>
</reference>
<dbReference type="Proteomes" id="UP000487258">
    <property type="component" value="Unassembled WGS sequence"/>
</dbReference>
<protein>
    <recommendedName>
        <fullName evidence="5">DUF2570 domain-containing protein</fullName>
    </recommendedName>
</protein>
<evidence type="ECO:0000313" key="4">
    <source>
        <dbReference type="Proteomes" id="UP000487258"/>
    </source>
</evidence>
<evidence type="ECO:0000256" key="1">
    <source>
        <dbReference type="SAM" id="MobiDB-lite"/>
    </source>
</evidence>
<evidence type="ECO:0000256" key="2">
    <source>
        <dbReference type="SAM" id="Phobius"/>
    </source>
</evidence>
<proteinExistence type="predicted"/>
<gene>
    <name evidence="3" type="ORF">GQM04_06510</name>
</gene>